<dbReference type="EMBL" id="ML119650">
    <property type="protein sequence ID" value="RPA86196.1"/>
    <property type="molecule type" value="Genomic_DNA"/>
</dbReference>
<organism evidence="2 3">
    <name type="scientific">Ascobolus immersus RN42</name>
    <dbReference type="NCBI Taxonomy" id="1160509"/>
    <lineage>
        <taxon>Eukaryota</taxon>
        <taxon>Fungi</taxon>
        <taxon>Dikarya</taxon>
        <taxon>Ascomycota</taxon>
        <taxon>Pezizomycotina</taxon>
        <taxon>Pezizomycetes</taxon>
        <taxon>Pezizales</taxon>
        <taxon>Ascobolaceae</taxon>
        <taxon>Ascobolus</taxon>
    </lineage>
</organism>
<evidence type="ECO:0000313" key="2">
    <source>
        <dbReference type="EMBL" id="RPA86196.1"/>
    </source>
</evidence>
<dbReference type="AlphaFoldDB" id="A0A3N4IKL7"/>
<dbReference type="Proteomes" id="UP000275078">
    <property type="component" value="Unassembled WGS sequence"/>
</dbReference>
<evidence type="ECO:0000313" key="3">
    <source>
        <dbReference type="Proteomes" id="UP000275078"/>
    </source>
</evidence>
<reference evidence="2 3" key="1">
    <citation type="journal article" date="2018" name="Nat. Ecol. Evol.">
        <title>Pezizomycetes genomes reveal the molecular basis of ectomycorrhizal truffle lifestyle.</title>
        <authorList>
            <person name="Murat C."/>
            <person name="Payen T."/>
            <person name="Noel B."/>
            <person name="Kuo A."/>
            <person name="Morin E."/>
            <person name="Chen J."/>
            <person name="Kohler A."/>
            <person name="Krizsan K."/>
            <person name="Balestrini R."/>
            <person name="Da Silva C."/>
            <person name="Montanini B."/>
            <person name="Hainaut M."/>
            <person name="Levati E."/>
            <person name="Barry K.W."/>
            <person name="Belfiori B."/>
            <person name="Cichocki N."/>
            <person name="Clum A."/>
            <person name="Dockter R.B."/>
            <person name="Fauchery L."/>
            <person name="Guy J."/>
            <person name="Iotti M."/>
            <person name="Le Tacon F."/>
            <person name="Lindquist E.A."/>
            <person name="Lipzen A."/>
            <person name="Malagnac F."/>
            <person name="Mello A."/>
            <person name="Molinier V."/>
            <person name="Miyauchi S."/>
            <person name="Poulain J."/>
            <person name="Riccioni C."/>
            <person name="Rubini A."/>
            <person name="Sitrit Y."/>
            <person name="Splivallo R."/>
            <person name="Traeger S."/>
            <person name="Wang M."/>
            <person name="Zifcakova L."/>
            <person name="Wipf D."/>
            <person name="Zambonelli A."/>
            <person name="Paolocci F."/>
            <person name="Nowrousian M."/>
            <person name="Ottonello S."/>
            <person name="Baldrian P."/>
            <person name="Spatafora J.W."/>
            <person name="Henrissat B."/>
            <person name="Nagy L.G."/>
            <person name="Aury J.M."/>
            <person name="Wincker P."/>
            <person name="Grigoriev I.V."/>
            <person name="Bonfante P."/>
            <person name="Martin F.M."/>
        </authorList>
    </citation>
    <scope>NUCLEOTIDE SEQUENCE [LARGE SCALE GENOMIC DNA]</scope>
    <source>
        <strain evidence="2 3">RN42</strain>
    </source>
</reference>
<protein>
    <submittedName>
        <fullName evidence="2">Uncharacterized protein</fullName>
    </submittedName>
</protein>
<proteinExistence type="predicted"/>
<feature type="region of interest" description="Disordered" evidence="1">
    <location>
        <begin position="158"/>
        <end position="178"/>
    </location>
</feature>
<accession>A0A3N4IKL7</accession>
<gene>
    <name evidence="2" type="ORF">BJ508DRAFT_302103</name>
</gene>
<sequence length="199" mass="22349">MPTVQKKPGACGPGRGLCSLGFFHDLLTRFVDEKYLALIGQGPLSDDALRVWMHNRLLEVPEISNTPQDLEAYEFVHGANSHPLWRFCHLCGSVKHIDAVVFSVETGVYTCVPSSACIFGNGIHCVQEFDVVKANILARPAQKLRNVSLGSIPYPSSTTNFSGHRENRHRRTGDKQHRPYQLPQNYLSIYLKDAGFRRE</sequence>
<keyword evidence="3" id="KW-1185">Reference proteome</keyword>
<name>A0A3N4IKL7_ASCIM</name>
<evidence type="ECO:0000256" key="1">
    <source>
        <dbReference type="SAM" id="MobiDB-lite"/>
    </source>
</evidence>